<protein>
    <recommendedName>
        <fullName evidence="3">EF-hand domain-containing protein</fullName>
    </recommendedName>
</protein>
<feature type="region of interest" description="Disordered" evidence="2">
    <location>
        <begin position="1"/>
        <end position="20"/>
    </location>
</feature>
<dbReference type="SUPFAM" id="SSF47473">
    <property type="entry name" value="EF-hand"/>
    <property type="match status" value="1"/>
</dbReference>
<gene>
    <name evidence="4" type="ORF">PGLA1383_LOCUS24923</name>
</gene>
<feature type="non-terminal residue" evidence="4">
    <location>
        <position position="1"/>
    </location>
</feature>
<evidence type="ECO:0000256" key="1">
    <source>
        <dbReference type="ARBA" id="ARBA00022837"/>
    </source>
</evidence>
<reference evidence="4" key="1">
    <citation type="submission" date="2021-02" db="EMBL/GenBank/DDBJ databases">
        <authorList>
            <person name="Dougan E. K."/>
            <person name="Rhodes N."/>
            <person name="Thang M."/>
            <person name="Chan C."/>
        </authorList>
    </citation>
    <scope>NUCLEOTIDE SEQUENCE</scope>
</reference>
<dbReference type="InterPro" id="IPR011992">
    <property type="entry name" value="EF-hand-dom_pair"/>
</dbReference>
<evidence type="ECO:0000259" key="3">
    <source>
        <dbReference type="PROSITE" id="PS50222"/>
    </source>
</evidence>
<keyword evidence="1" id="KW-0106">Calcium</keyword>
<accession>A0A813F0D5</accession>
<dbReference type="Proteomes" id="UP000654075">
    <property type="component" value="Unassembled WGS sequence"/>
</dbReference>
<sequence>QLLPISATGDREVRLGPEKSRPAAWEALDADGSGELTEEEWFEAVANIGYFGPARVVFALIDSSDDGNIGESEFKVLHKYTPDAR</sequence>
<dbReference type="GO" id="GO:0005509">
    <property type="term" value="F:calcium ion binding"/>
    <property type="evidence" value="ECO:0007669"/>
    <property type="project" value="InterPro"/>
</dbReference>
<dbReference type="AlphaFoldDB" id="A0A813F0D5"/>
<proteinExistence type="predicted"/>
<feature type="domain" description="EF-hand" evidence="3">
    <location>
        <begin position="23"/>
        <end position="51"/>
    </location>
</feature>
<evidence type="ECO:0000313" key="4">
    <source>
        <dbReference type="EMBL" id="CAE8606974.1"/>
    </source>
</evidence>
<dbReference type="OrthoDB" id="26525at2759"/>
<dbReference type="PROSITE" id="PS00018">
    <property type="entry name" value="EF_HAND_1"/>
    <property type="match status" value="2"/>
</dbReference>
<evidence type="ECO:0000313" key="5">
    <source>
        <dbReference type="Proteomes" id="UP000654075"/>
    </source>
</evidence>
<dbReference type="InterPro" id="IPR018247">
    <property type="entry name" value="EF_Hand_1_Ca_BS"/>
</dbReference>
<dbReference type="Gene3D" id="1.10.238.10">
    <property type="entry name" value="EF-hand"/>
    <property type="match status" value="1"/>
</dbReference>
<feature type="compositionally biased region" description="Basic and acidic residues" evidence="2">
    <location>
        <begin position="9"/>
        <end position="20"/>
    </location>
</feature>
<dbReference type="InterPro" id="IPR002048">
    <property type="entry name" value="EF_hand_dom"/>
</dbReference>
<keyword evidence="5" id="KW-1185">Reference proteome</keyword>
<name>A0A813F0D5_POLGL</name>
<comment type="caution">
    <text evidence="4">The sequence shown here is derived from an EMBL/GenBank/DDBJ whole genome shotgun (WGS) entry which is preliminary data.</text>
</comment>
<evidence type="ECO:0000256" key="2">
    <source>
        <dbReference type="SAM" id="MobiDB-lite"/>
    </source>
</evidence>
<dbReference type="EMBL" id="CAJNNV010020148">
    <property type="protein sequence ID" value="CAE8606974.1"/>
    <property type="molecule type" value="Genomic_DNA"/>
</dbReference>
<dbReference type="PROSITE" id="PS50222">
    <property type="entry name" value="EF_HAND_2"/>
    <property type="match status" value="1"/>
</dbReference>
<organism evidence="4 5">
    <name type="scientific">Polarella glacialis</name>
    <name type="common">Dinoflagellate</name>
    <dbReference type="NCBI Taxonomy" id="89957"/>
    <lineage>
        <taxon>Eukaryota</taxon>
        <taxon>Sar</taxon>
        <taxon>Alveolata</taxon>
        <taxon>Dinophyceae</taxon>
        <taxon>Suessiales</taxon>
        <taxon>Suessiaceae</taxon>
        <taxon>Polarella</taxon>
    </lineage>
</organism>